<dbReference type="SMART" id="SM01162">
    <property type="entry name" value="DUF1771"/>
    <property type="match status" value="1"/>
</dbReference>
<protein>
    <recommendedName>
        <fullName evidence="2">Smr domain-containing protein</fullName>
    </recommendedName>
</protein>
<keyword evidence="4" id="KW-1185">Reference proteome</keyword>
<reference evidence="3 4" key="1">
    <citation type="submission" date="2024-12" db="EMBL/GenBank/DDBJ databases">
        <title>The unique morphological basis and parallel evolutionary history of personate flowers in Penstemon.</title>
        <authorList>
            <person name="Depatie T.H."/>
            <person name="Wessinger C.A."/>
        </authorList>
    </citation>
    <scope>NUCLEOTIDE SEQUENCE [LARGE SCALE GENOMIC DNA]</scope>
    <source>
        <strain evidence="3">WTNN_2</strain>
        <tissue evidence="3">Leaf</tissue>
    </source>
</reference>
<dbReference type="Gene3D" id="3.30.1370.110">
    <property type="match status" value="1"/>
</dbReference>
<feature type="domain" description="Smr" evidence="2">
    <location>
        <begin position="295"/>
        <end position="402"/>
    </location>
</feature>
<dbReference type="SMART" id="SM00463">
    <property type="entry name" value="SMR"/>
    <property type="match status" value="1"/>
</dbReference>
<accession>A0ABD3S2P9</accession>
<dbReference type="EMBL" id="JBJXBP010000007">
    <property type="protein sequence ID" value="KAL3818761.1"/>
    <property type="molecule type" value="Genomic_DNA"/>
</dbReference>
<dbReference type="PROSITE" id="PS50828">
    <property type="entry name" value="SMR"/>
    <property type="match status" value="1"/>
</dbReference>
<organism evidence="3 4">
    <name type="scientific">Penstemon smallii</name>
    <dbReference type="NCBI Taxonomy" id="265156"/>
    <lineage>
        <taxon>Eukaryota</taxon>
        <taxon>Viridiplantae</taxon>
        <taxon>Streptophyta</taxon>
        <taxon>Embryophyta</taxon>
        <taxon>Tracheophyta</taxon>
        <taxon>Spermatophyta</taxon>
        <taxon>Magnoliopsida</taxon>
        <taxon>eudicotyledons</taxon>
        <taxon>Gunneridae</taxon>
        <taxon>Pentapetalae</taxon>
        <taxon>asterids</taxon>
        <taxon>lamiids</taxon>
        <taxon>Lamiales</taxon>
        <taxon>Plantaginaceae</taxon>
        <taxon>Cheloneae</taxon>
        <taxon>Penstemon</taxon>
    </lineage>
</organism>
<evidence type="ECO:0000256" key="1">
    <source>
        <dbReference type="SAM" id="MobiDB-lite"/>
    </source>
</evidence>
<dbReference type="InterPro" id="IPR013899">
    <property type="entry name" value="DUF1771"/>
</dbReference>
<dbReference type="PANTHER" id="PTHR47812:SF2">
    <property type="entry name" value="SMR (SMALL MUTS RELATED) DOMAIN-CONTAINING PROTEIN"/>
    <property type="match status" value="1"/>
</dbReference>
<name>A0ABD3S2P9_9LAMI</name>
<evidence type="ECO:0000313" key="4">
    <source>
        <dbReference type="Proteomes" id="UP001634393"/>
    </source>
</evidence>
<dbReference type="SUPFAM" id="SSF160443">
    <property type="entry name" value="SMR domain-like"/>
    <property type="match status" value="1"/>
</dbReference>
<sequence>MSAFTSESSSVLGNNRGKTKSTSGWAAFDHKQRQKLGLEPEIISDAYPLLSGPSASKILSNKNGAPLEKPFSSVVAAPMNFPSLSTAHNIDLPRQVSVTDSCLGNAEKIETGVSPDAYQKLNDLHPWADQSLIQDVLAGVNNNIHEALSLLEAMVISEERDDKNTEGELDYGEDAVPFNKTDDYFEDSSVESKDDGASPRLLLDTAIMSIPVEPEIEWEEDDVYLIHRKDALRMIRSASHHSKAATDAYVRGDHASAHLYSLKAQEEWTAAEKLNAKAAEKILTIRNHNNDPWTLDLHGLHAPEAVEALQERLQKVESLSSSNCLAMASVDNKESRTHVKLEKFGRQHPSSGRRSRLLQAITGSGNHSRGAASLPSAIRNFLNENGYHFDETRPGVIMIRPKFRQPTLH</sequence>
<comment type="caution">
    <text evidence="3">The sequence shown here is derived from an EMBL/GenBank/DDBJ whole genome shotgun (WGS) entry which is preliminary data.</text>
</comment>
<dbReference type="InterPro" id="IPR036063">
    <property type="entry name" value="Smr_dom_sf"/>
</dbReference>
<gene>
    <name evidence="3" type="ORF">ACJIZ3_004666</name>
</gene>
<evidence type="ECO:0000259" key="2">
    <source>
        <dbReference type="PROSITE" id="PS50828"/>
    </source>
</evidence>
<dbReference type="Proteomes" id="UP001634393">
    <property type="component" value="Unassembled WGS sequence"/>
</dbReference>
<dbReference type="InterPro" id="IPR002625">
    <property type="entry name" value="Smr_dom"/>
</dbReference>
<proteinExistence type="predicted"/>
<feature type="region of interest" description="Disordered" evidence="1">
    <location>
        <begin position="1"/>
        <end position="26"/>
    </location>
</feature>
<dbReference type="Pfam" id="PF08590">
    <property type="entry name" value="DUF1771"/>
    <property type="match status" value="1"/>
</dbReference>
<feature type="compositionally biased region" description="Polar residues" evidence="1">
    <location>
        <begin position="1"/>
        <end position="13"/>
    </location>
</feature>
<evidence type="ECO:0000313" key="3">
    <source>
        <dbReference type="EMBL" id="KAL3818761.1"/>
    </source>
</evidence>
<dbReference type="PANTHER" id="PTHR47812">
    <property type="entry name" value="SMR (SMALL MUTS RELATED) DOMAIN-CONTAINING PROTEIN"/>
    <property type="match status" value="1"/>
</dbReference>
<dbReference type="AlphaFoldDB" id="A0ABD3S2P9"/>